<dbReference type="EMBL" id="FNMZ01000005">
    <property type="protein sequence ID" value="SDX45152.1"/>
    <property type="molecule type" value="Genomic_DNA"/>
</dbReference>
<dbReference type="Proteomes" id="UP000199118">
    <property type="component" value="Unassembled WGS sequence"/>
</dbReference>
<name>A0A1H3BT22_9RHOB</name>
<evidence type="ECO:0000259" key="3">
    <source>
        <dbReference type="PROSITE" id="PS50921"/>
    </source>
</evidence>
<dbReference type="InterPro" id="IPR008327">
    <property type="entry name" value="Sig_transdc_resp-reg_antiterm"/>
</dbReference>
<dbReference type="SMART" id="SM01012">
    <property type="entry name" value="ANTAR"/>
    <property type="match status" value="1"/>
</dbReference>
<dbReference type="InterPro" id="IPR036388">
    <property type="entry name" value="WH-like_DNA-bd_sf"/>
</dbReference>
<dbReference type="OrthoDB" id="9795002at2"/>
<evidence type="ECO:0000256" key="1">
    <source>
        <dbReference type="PROSITE-ProRule" id="PRU00169"/>
    </source>
</evidence>
<reference evidence="4 5" key="1">
    <citation type="submission" date="2016-10" db="EMBL/GenBank/DDBJ databases">
        <authorList>
            <person name="de Groot N.N."/>
        </authorList>
    </citation>
    <scope>NUCLEOTIDE SEQUENCE [LARGE SCALE GENOMIC DNA]</scope>
    <source>
        <strain evidence="4 5">DSM 17890</strain>
    </source>
</reference>
<evidence type="ECO:0000313" key="5">
    <source>
        <dbReference type="Proteomes" id="UP000199118"/>
    </source>
</evidence>
<dbReference type="STRING" id="356660.SAMN05444336_105149"/>
<dbReference type="GO" id="GO:0000160">
    <property type="term" value="P:phosphorelay signal transduction system"/>
    <property type="evidence" value="ECO:0007669"/>
    <property type="project" value="InterPro"/>
</dbReference>
<dbReference type="PIRSF" id="PIRSF036382">
    <property type="entry name" value="RR_antiterm"/>
    <property type="match status" value="1"/>
</dbReference>
<dbReference type="Gene3D" id="1.10.10.10">
    <property type="entry name" value="Winged helix-like DNA-binding domain superfamily/Winged helix DNA-binding domain"/>
    <property type="match status" value="1"/>
</dbReference>
<proteinExistence type="predicted"/>
<gene>
    <name evidence="4" type="ORF">SAMN05444336_105149</name>
</gene>
<keyword evidence="5" id="KW-1185">Reference proteome</keyword>
<dbReference type="PROSITE" id="PS50921">
    <property type="entry name" value="ANTAR"/>
    <property type="match status" value="1"/>
</dbReference>
<dbReference type="Gene3D" id="3.40.50.2300">
    <property type="match status" value="1"/>
</dbReference>
<dbReference type="SUPFAM" id="SSF52172">
    <property type="entry name" value="CheY-like"/>
    <property type="match status" value="1"/>
</dbReference>
<keyword evidence="1" id="KW-0597">Phosphoprotein</keyword>
<dbReference type="Pfam" id="PF03861">
    <property type="entry name" value="ANTAR"/>
    <property type="match status" value="1"/>
</dbReference>
<accession>A0A1H3BT22</accession>
<dbReference type="PROSITE" id="PS50110">
    <property type="entry name" value="RESPONSE_REGULATORY"/>
    <property type="match status" value="1"/>
</dbReference>
<sequence>MAKSIRIAVVERDRERAMLIVDGLREAGDYEISVIGDERGLSRRLKELNPDVVLADLENPSRDVLEEMALASGPLDRPVAMFVDRTDDQLTKAAIEAGVSAYIVDGLRKERIKPILDAAVARFHMFARMRAELAATKAALAERKTIDRAKGFLMKARGVSEDEAYALLRRTAMDQGKKVAEVAQALITAAELLK</sequence>
<feature type="modified residue" description="4-aspartylphosphate" evidence="1">
    <location>
        <position position="56"/>
    </location>
</feature>
<dbReference type="GO" id="GO:0003723">
    <property type="term" value="F:RNA binding"/>
    <property type="evidence" value="ECO:0007669"/>
    <property type="project" value="InterPro"/>
</dbReference>
<dbReference type="AlphaFoldDB" id="A0A1H3BT22"/>
<evidence type="ECO:0000259" key="2">
    <source>
        <dbReference type="PROSITE" id="PS50110"/>
    </source>
</evidence>
<evidence type="ECO:0000313" key="4">
    <source>
        <dbReference type="EMBL" id="SDX45152.1"/>
    </source>
</evidence>
<dbReference type="InterPro" id="IPR011006">
    <property type="entry name" value="CheY-like_superfamily"/>
</dbReference>
<dbReference type="InterPro" id="IPR001789">
    <property type="entry name" value="Sig_transdc_resp-reg_receiver"/>
</dbReference>
<feature type="domain" description="ANTAR" evidence="3">
    <location>
        <begin position="126"/>
        <end position="187"/>
    </location>
</feature>
<dbReference type="InterPro" id="IPR005561">
    <property type="entry name" value="ANTAR"/>
</dbReference>
<protein>
    <submittedName>
        <fullName evidence="4">Response regulator receiver and ANTAR domain protein</fullName>
    </submittedName>
</protein>
<organism evidence="4 5">
    <name type="scientific">Albimonas donghaensis</name>
    <dbReference type="NCBI Taxonomy" id="356660"/>
    <lineage>
        <taxon>Bacteria</taxon>
        <taxon>Pseudomonadati</taxon>
        <taxon>Pseudomonadota</taxon>
        <taxon>Alphaproteobacteria</taxon>
        <taxon>Rhodobacterales</taxon>
        <taxon>Paracoccaceae</taxon>
        <taxon>Albimonas</taxon>
    </lineage>
</organism>
<feature type="domain" description="Response regulatory" evidence="2">
    <location>
        <begin position="6"/>
        <end position="120"/>
    </location>
</feature>